<dbReference type="EMBL" id="JAQQDW010000120">
    <property type="protein sequence ID" value="MFM0108500.1"/>
    <property type="molecule type" value="Genomic_DNA"/>
</dbReference>
<evidence type="ECO:0000313" key="2">
    <source>
        <dbReference type="Proteomes" id="UP001629235"/>
    </source>
</evidence>
<dbReference type="Proteomes" id="UP001629235">
    <property type="component" value="Unassembled WGS sequence"/>
</dbReference>
<gene>
    <name evidence="1" type="ORF">PQR01_35030</name>
</gene>
<accession>A0ACC7NLU2</accession>
<keyword evidence="2" id="KW-1185">Reference proteome</keyword>
<reference evidence="1 2" key="1">
    <citation type="journal article" date="2024" name="Chem. Sci.">
        <title>Discovery of megapolipeptins by genome mining of a Burkholderiales bacteria collection.</title>
        <authorList>
            <person name="Paulo B.S."/>
            <person name="Recchia M.J.J."/>
            <person name="Lee S."/>
            <person name="Fergusson C.H."/>
            <person name="Romanowski S.B."/>
            <person name="Hernandez A."/>
            <person name="Krull N."/>
            <person name="Liu D.Y."/>
            <person name="Cavanagh H."/>
            <person name="Bos A."/>
            <person name="Gray C.A."/>
            <person name="Murphy B.T."/>
            <person name="Linington R.G."/>
            <person name="Eustaquio A.S."/>
        </authorList>
    </citation>
    <scope>NUCLEOTIDE SEQUENCE [LARGE SCALE GENOMIC DNA]</scope>
    <source>
        <strain evidence="1 2">RL18-126-BIB-B</strain>
    </source>
</reference>
<comment type="caution">
    <text evidence="1">The sequence shown here is derived from an EMBL/GenBank/DDBJ whole genome shotgun (WGS) entry which is preliminary data.</text>
</comment>
<proteinExistence type="predicted"/>
<name>A0ACC7NLU2_9BURK</name>
<protein>
    <submittedName>
        <fullName evidence="1">Uncharacterized protein</fullName>
    </submittedName>
</protein>
<sequence>MSKPSDYVELIAREQSSTGRLHKLLDLAERKFPEFRDWPGLRVAVNSQGELANFTDDALQIASCSLNTLKKRANGEIGVGWECLDSLRRKIDWKFQKESSTRVRESRPGRGSKAELELKLKEIRDDYRQLESDNWQLVKGIRGLLKLLDSIIEQYPLDALSKQVQTERAEVLAMFGVLNQPKVVRNETSERQ</sequence>
<organism evidence="1 2">
    <name type="scientific">Paraburkholderia rhynchosiae</name>
    <dbReference type="NCBI Taxonomy" id="487049"/>
    <lineage>
        <taxon>Bacteria</taxon>
        <taxon>Pseudomonadati</taxon>
        <taxon>Pseudomonadota</taxon>
        <taxon>Betaproteobacteria</taxon>
        <taxon>Burkholderiales</taxon>
        <taxon>Burkholderiaceae</taxon>
        <taxon>Paraburkholderia</taxon>
    </lineage>
</organism>
<evidence type="ECO:0000313" key="1">
    <source>
        <dbReference type="EMBL" id="MFM0108500.1"/>
    </source>
</evidence>